<dbReference type="AlphaFoldDB" id="A0A8J2HPI9"/>
<reference evidence="1" key="1">
    <citation type="submission" date="2021-04" db="EMBL/GenBank/DDBJ databases">
        <authorList>
            <person name="Chebbi M.A.C M."/>
        </authorList>
    </citation>
    <scope>NUCLEOTIDE SEQUENCE</scope>
</reference>
<accession>A0A8J2HPI9</accession>
<evidence type="ECO:0000313" key="2">
    <source>
        <dbReference type="Proteomes" id="UP000786811"/>
    </source>
</evidence>
<comment type="caution">
    <text evidence="1">The sequence shown here is derived from an EMBL/GenBank/DDBJ whole genome shotgun (WGS) entry which is preliminary data.</text>
</comment>
<evidence type="ECO:0000313" key="1">
    <source>
        <dbReference type="EMBL" id="CAG5103731.1"/>
    </source>
</evidence>
<keyword evidence="2" id="KW-1185">Reference proteome</keyword>
<dbReference type="OrthoDB" id="8117569at2759"/>
<name>A0A8J2HPI9_COTCN</name>
<gene>
    <name evidence="1" type="ORF">HICCMSTLAB_LOCUS11656</name>
</gene>
<dbReference type="Proteomes" id="UP000786811">
    <property type="component" value="Unassembled WGS sequence"/>
</dbReference>
<sequence length="224" mass="23688">MTSRSLANREGREYLVRTLILLAALAAVSSAAPGYLYGYHQQPAPLAHDGRVVETPEVAHAKAVHLATQAHEAARNSHGYAGHYGHDDHHEYAYAPALAYSHPHVSHVFAPTIAHHGPPAPLAHDGRVVDTPEVAHAKAAHLAAHAHEAAKTGHGYGHAYAAPLYSAYAYSPSHSYGHGYAYGGAPLGPDGNVVDTPEVAHAKAAHFAEVAKAAAESHHHGHYY</sequence>
<dbReference type="EMBL" id="CAJNRD030001123">
    <property type="protein sequence ID" value="CAG5103731.1"/>
    <property type="molecule type" value="Genomic_DNA"/>
</dbReference>
<proteinExistence type="predicted"/>
<protein>
    <submittedName>
        <fullName evidence="1">Uncharacterized protein</fullName>
    </submittedName>
</protein>
<organism evidence="1 2">
    <name type="scientific">Cotesia congregata</name>
    <name type="common">Parasitoid wasp</name>
    <name type="synonym">Apanteles congregatus</name>
    <dbReference type="NCBI Taxonomy" id="51543"/>
    <lineage>
        <taxon>Eukaryota</taxon>
        <taxon>Metazoa</taxon>
        <taxon>Ecdysozoa</taxon>
        <taxon>Arthropoda</taxon>
        <taxon>Hexapoda</taxon>
        <taxon>Insecta</taxon>
        <taxon>Pterygota</taxon>
        <taxon>Neoptera</taxon>
        <taxon>Endopterygota</taxon>
        <taxon>Hymenoptera</taxon>
        <taxon>Apocrita</taxon>
        <taxon>Ichneumonoidea</taxon>
        <taxon>Braconidae</taxon>
        <taxon>Microgastrinae</taxon>
        <taxon>Cotesia</taxon>
    </lineage>
</organism>